<protein>
    <submittedName>
        <fullName evidence="1">Uncharacterized protein</fullName>
    </submittedName>
</protein>
<keyword evidence="2" id="KW-1185">Reference proteome</keyword>
<accession>A0A448XL38</accession>
<comment type="caution">
    <text evidence="1">The sequence shown here is derived from an EMBL/GenBank/DDBJ whole genome shotgun (WGS) entry which is preliminary data.</text>
</comment>
<organism evidence="1 2">
    <name type="scientific">Protopolystoma xenopodis</name>
    <dbReference type="NCBI Taxonomy" id="117903"/>
    <lineage>
        <taxon>Eukaryota</taxon>
        <taxon>Metazoa</taxon>
        <taxon>Spiralia</taxon>
        <taxon>Lophotrochozoa</taxon>
        <taxon>Platyhelminthes</taxon>
        <taxon>Monogenea</taxon>
        <taxon>Polyopisthocotylea</taxon>
        <taxon>Polystomatidea</taxon>
        <taxon>Polystomatidae</taxon>
        <taxon>Protopolystoma</taxon>
    </lineage>
</organism>
<evidence type="ECO:0000313" key="1">
    <source>
        <dbReference type="EMBL" id="VEL39138.1"/>
    </source>
</evidence>
<reference evidence="1" key="1">
    <citation type="submission" date="2018-11" db="EMBL/GenBank/DDBJ databases">
        <authorList>
            <consortium name="Pathogen Informatics"/>
        </authorList>
    </citation>
    <scope>NUCLEOTIDE SEQUENCE</scope>
</reference>
<name>A0A448XL38_9PLAT</name>
<gene>
    <name evidence="1" type="ORF">PXEA_LOCUS32578</name>
</gene>
<dbReference type="Proteomes" id="UP000784294">
    <property type="component" value="Unassembled WGS sequence"/>
</dbReference>
<proteinExistence type="predicted"/>
<evidence type="ECO:0000313" key="2">
    <source>
        <dbReference type="Proteomes" id="UP000784294"/>
    </source>
</evidence>
<sequence length="123" mass="13119">MVRNPDCIVSPNPLSEIGVVFELAEAGPGVKVGVGIGVGRAVESMVSLPPTLLAASGVHEKEGVAGVYCLSLSHPLNTHSYTLSERQAYYHLSPLLLVQSLSPALIYSFKTSLKRFQTELGVR</sequence>
<dbReference type="EMBL" id="CAAALY010260215">
    <property type="protein sequence ID" value="VEL39138.1"/>
    <property type="molecule type" value="Genomic_DNA"/>
</dbReference>
<dbReference type="AlphaFoldDB" id="A0A448XL38"/>